<dbReference type="SUPFAM" id="SSF56784">
    <property type="entry name" value="HAD-like"/>
    <property type="match status" value="1"/>
</dbReference>
<name>A0AAW0NA68_9GOBI</name>
<sequence length="380" mass="44054">MRLRSRRNVESLAEATPRSDRRLRSKASPRRTRVSGAESPPRSQVDSPAYSSSGDSTDEVPTLRRRALPRGRQRKRLIAVEDRDRDLTFKTPIRSIIRHERVLSEIDPVTPRNHTARNIYSPIVRFLTPSKENMRCPGAAPNVLMSPEQGVFGYGSMELLAGDEDDDVFSPFTFIKNVPSQSQHFQPQLRDIPPKTRSTPEATLVLDLEETLMYSSLTVIEEAEYSFTTVFQDHHYKVYMVLRPHVQEFLQAVSKNYELFVYTCAKREYAEKILDVLDPHRKLFRHRLYQDDCSCVLGHYIKDLSVLGRDLAKTVVLDNAPHTYPHYLMNTIPIKSWTGEADDRELHRLIPYMDKLCSADDFREVLKKRKDHFHRLLSED</sequence>
<feature type="domain" description="FCP1 homology" evidence="3">
    <location>
        <begin position="197"/>
        <end position="356"/>
    </location>
</feature>
<feature type="compositionally biased region" description="Basic residues" evidence="2">
    <location>
        <begin position="23"/>
        <end position="33"/>
    </location>
</feature>
<dbReference type="InterPro" id="IPR036412">
    <property type="entry name" value="HAD-like_sf"/>
</dbReference>
<gene>
    <name evidence="4" type="ORF">WMY93_024510</name>
</gene>
<evidence type="ECO:0000259" key="3">
    <source>
        <dbReference type="PROSITE" id="PS50969"/>
    </source>
</evidence>
<keyword evidence="5" id="KW-1185">Reference proteome</keyword>
<evidence type="ECO:0000256" key="2">
    <source>
        <dbReference type="SAM" id="MobiDB-lite"/>
    </source>
</evidence>
<dbReference type="EMBL" id="JBBPFD010000018">
    <property type="protein sequence ID" value="KAK7888950.1"/>
    <property type="molecule type" value="Genomic_DNA"/>
</dbReference>
<proteinExistence type="predicted"/>
<protein>
    <recommendedName>
        <fullName evidence="3">FCP1 homology domain-containing protein</fullName>
    </recommendedName>
</protein>
<dbReference type="InterPro" id="IPR050365">
    <property type="entry name" value="TIM50"/>
</dbReference>
<dbReference type="InterPro" id="IPR004274">
    <property type="entry name" value="FCP1_dom"/>
</dbReference>
<evidence type="ECO:0000313" key="4">
    <source>
        <dbReference type="EMBL" id="KAK7888950.1"/>
    </source>
</evidence>
<evidence type="ECO:0000256" key="1">
    <source>
        <dbReference type="ARBA" id="ARBA00022912"/>
    </source>
</evidence>
<evidence type="ECO:0000313" key="5">
    <source>
        <dbReference type="Proteomes" id="UP001460270"/>
    </source>
</evidence>
<feature type="region of interest" description="Disordered" evidence="2">
    <location>
        <begin position="1"/>
        <end position="70"/>
    </location>
</feature>
<dbReference type="Gene3D" id="3.40.50.1000">
    <property type="entry name" value="HAD superfamily/HAD-like"/>
    <property type="match status" value="1"/>
</dbReference>
<dbReference type="Pfam" id="PF03031">
    <property type="entry name" value="NIF"/>
    <property type="match status" value="1"/>
</dbReference>
<comment type="caution">
    <text evidence="4">The sequence shown here is derived from an EMBL/GenBank/DDBJ whole genome shotgun (WGS) entry which is preliminary data.</text>
</comment>
<feature type="compositionally biased region" description="Polar residues" evidence="2">
    <location>
        <begin position="41"/>
        <end position="55"/>
    </location>
</feature>
<dbReference type="PROSITE" id="PS50969">
    <property type="entry name" value="FCP1"/>
    <property type="match status" value="1"/>
</dbReference>
<reference evidence="5" key="1">
    <citation type="submission" date="2024-04" db="EMBL/GenBank/DDBJ databases">
        <title>Salinicola lusitanus LLJ914,a marine bacterium isolated from the Okinawa Trough.</title>
        <authorList>
            <person name="Li J."/>
        </authorList>
    </citation>
    <scope>NUCLEOTIDE SEQUENCE [LARGE SCALE GENOMIC DNA]</scope>
</reference>
<dbReference type="FunFam" id="3.40.50.1000:FF:000093">
    <property type="entry name" value="NLI interacting factor-like phosphatase family protein"/>
    <property type="match status" value="1"/>
</dbReference>
<dbReference type="CDD" id="cd07521">
    <property type="entry name" value="HAD_FCP1-like"/>
    <property type="match status" value="1"/>
</dbReference>
<dbReference type="InterPro" id="IPR011948">
    <property type="entry name" value="Dullard_phosphatase"/>
</dbReference>
<keyword evidence="1" id="KW-0904">Protein phosphatase</keyword>
<dbReference type="Proteomes" id="UP001460270">
    <property type="component" value="Unassembled WGS sequence"/>
</dbReference>
<dbReference type="SMART" id="SM00577">
    <property type="entry name" value="CPDc"/>
    <property type="match status" value="1"/>
</dbReference>
<dbReference type="GO" id="GO:0004721">
    <property type="term" value="F:phosphoprotein phosphatase activity"/>
    <property type="evidence" value="ECO:0007669"/>
    <property type="project" value="UniProtKB-KW"/>
</dbReference>
<organism evidence="4 5">
    <name type="scientific">Mugilogobius chulae</name>
    <name type="common">yellowstripe goby</name>
    <dbReference type="NCBI Taxonomy" id="88201"/>
    <lineage>
        <taxon>Eukaryota</taxon>
        <taxon>Metazoa</taxon>
        <taxon>Chordata</taxon>
        <taxon>Craniata</taxon>
        <taxon>Vertebrata</taxon>
        <taxon>Euteleostomi</taxon>
        <taxon>Actinopterygii</taxon>
        <taxon>Neopterygii</taxon>
        <taxon>Teleostei</taxon>
        <taxon>Neoteleostei</taxon>
        <taxon>Acanthomorphata</taxon>
        <taxon>Gobiaria</taxon>
        <taxon>Gobiiformes</taxon>
        <taxon>Gobioidei</taxon>
        <taxon>Gobiidae</taxon>
        <taxon>Gobionellinae</taxon>
        <taxon>Mugilogobius</taxon>
    </lineage>
</organism>
<keyword evidence="1" id="KW-0378">Hydrolase</keyword>
<dbReference type="InterPro" id="IPR023214">
    <property type="entry name" value="HAD_sf"/>
</dbReference>
<accession>A0AAW0NA68</accession>
<dbReference type="PANTHER" id="PTHR12210">
    <property type="entry name" value="DULLARD PROTEIN PHOSPHATASE"/>
    <property type="match status" value="1"/>
</dbReference>
<dbReference type="NCBIfam" id="TIGR02251">
    <property type="entry name" value="HIF-SF_euk"/>
    <property type="match status" value="1"/>
</dbReference>
<dbReference type="AlphaFoldDB" id="A0AAW0NA68"/>